<evidence type="ECO:0000256" key="3">
    <source>
        <dbReference type="ARBA" id="ARBA00022723"/>
    </source>
</evidence>
<keyword evidence="5" id="KW-0411">Iron-sulfur</keyword>
<dbReference type="SFLD" id="SFLDG01067">
    <property type="entry name" value="SPASM/twitch_domain_containing"/>
    <property type="match status" value="1"/>
</dbReference>
<dbReference type="RefSeq" id="WP_111200128.1">
    <property type="nucleotide sequence ID" value="NZ_QKVK01000012.1"/>
</dbReference>
<dbReference type="InterPro" id="IPR013785">
    <property type="entry name" value="Aldolase_TIM"/>
</dbReference>
<evidence type="ECO:0000256" key="4">
    <source>
        <dbReference type="ARBA" id="ARBA00023004"/>
    </source>
</evidence>
<evidence type="ECO:0000259" key="6">
    <source>
        <dbReference type="PROSITE" id="PS51918"/>
    </source>
</evidence>
<name>A0A2W2ANZ8_9HYPH</name>
<keyword evidence="3" id="KW-0479">Metal-binding</keyword>
<protein>
    <submittedName>
        <fullName evidence="7">Radical SAM protein</fullName>
    </submittedName>
</protein>
<dbReference type="InterPro" id="IPR023885">
    <property type="entry name" value="4Fe4S-binding_SPASM_dom"/>
</dbReference>
<dbReference type="AlphaFoldDB" id="A0A2W2ANZ8"/>
<evidence type="ECO:0000313" key="8">
    <source>
        <dbReference type="Proteomes" id="UP000248795"/>
    </source>
</evidence>
<reference evidence="8" key="1">
    <citation type="submission" date="2018-06" db="EMBL/GenBank/DDBJ databases">
        <title>Aestuariibacter litoralis strain KCTC 52945T.</title>
        <authorList>
            <person name="Li X."/>
            <person name="Salam N."/>
            <person name="Li J.-L."/>
            <person name="Chen Y.-M."/>
            <person name="Yang Z.-W."/>
            <person name="Zhang L.-Y."/>
            <person name="Han M.-X."/>
            <person name="Xiao M."/>
            <person name="Li W.-J."/>
        </authorList>
    </citation>
    <scope>NUCLEOTIDE SEQUENCE [LARGE SCALE GENOMIC DNA]</scope>
    <source>
        <strain evidence="8">KCTC 52945</strain>
    </source>
</reference>
<sequence length="446" mass="46244">MARDAGHPALEAMQAARPRSRHAHLAGDVALVAETAGLYRLDDAQAATLAEGLMSGDASTTAALQRLGLDAPPSLPPAADLTRPVRALALTVSQTCNLACTYCYAAGGSFGGPDTRMGWDVARRAIDALIAATPPGGAVKIAFMGGEPAIARDLIRQAVDHARRRAAARAVSVGFSTTTNATLVTAEDAAFLAAHRFAVTVSIDGARAANDRLRPARGGAGSFDRVAQGVAHLARHAGRIALSARVTATPHNLDLAETMTALGAMGFTSVGVSPMIASPTGQGALAAADFETLLAQMMACGEAWMAATLEGGHHPFANLATALTELHRGQPRSHGCGAARDYLALDAAGNYSACHRFVNDDAGAMGSLGNGIDHGRRRSFLAARAVEAQAPCATCWARRLCGGGCHHEVINAGRPACDYVRGWLHYALTAYSRLATARPDWFDGRA</sequence>
<dbReference type="SUPFAM" id="SSF102114">
    <property type="entry name" value="Radical SAM enzymes"/>
    <property type="match status" value="1"/>
</dbReference>
<dbReference type="GO" id="GO:0051536">
    <property type="term" value="F:iron-sulfur cluster binding"/>
    <property type="evidence" value="ECO:0007669"/>
    <property type="project" value="UniProtKB-KW"/>
</dbReference>
<dbReference type="InterPro" id="IPR023867">
    <property type="entry name" value="Sulphatase_maturase_rSAM"/>
</dbReference>
<dbReference type="PANTHER" id="PTHR43273:SF8">
    <property type="entry name" value="RADICAL SAM DOMAIN PROTEIN"/>
    <property type="match status" value="1"/>
</dbReference>
<comment type="caution">
    <text evidence="7">The sequence shown here is derived from an EMBL/GenBank/DDBJ whole genome shotgun (WGS) entry which is preliminary data.</text>
</comment>
<dbReference type="EMBL" id="QKVK01000012">
    <property type="protein sequence ID" value="PZF75302.1"/>
    <property type="molecule type" value="Genomic_DNA"/>
</dbReference>
<dbReference type="PANTHER" id="PTHR43273">
    <property type="entry name" value="ANAEROBIC SULFATASE-MATURATING ENZYME HOMOLOG ASLB-RELATED"/>
    <property type="match status" value="1"/>
</dbReference>
<dbReference type="GO" id="GO:0046872">
    <property type="term" value="F:metal ion binding"/>
    <property type="evidence" value="ECO:0007669"/>
    <property type="project" value="UniProtKB-KW"/>
</dbReference>
<dbReference type="InterPro" id="IPR058240">
    <property type="entry name" value="rSAM_sf"/>
</dbReference>
<dbReference type="InterPro" id="IPR007197">
    <property type="entry name" value="rSAM"/>
</dbReference>
<keyword evidence="4" id="KW-0408">Iron</keyword>
<dbReference type="GO" id="GO:0016491">
    <property type="term" value="F:oxidoreductase activity"/>
    <property type="evidence" value="ECO:0007669"/>
    <property type="project" value="InterPro"/>
</dbReference>
<dbReference type="Pfam" id="PF04055">
    <property type="entry name" value="Radical_SAM"/>
    <property type="match status" value="1"/>
</dbReference>
<evidence type="ECO:0000313" key="7">
    <source>
        <dbReference type="EMBL" id="PZF75302.1"/>
    </source>
</evidence>
<dbReference type="SFLD" id="SFLDG01384">
    <property type="entry name" value="thioether_bond_formation_requi"/>
    <property type="match status" value="1"/>
</dbReference>
<dbReference type="NCBIfam" id="TIGR04085">
    <property type="entry name" value="rSAM_more_4Fe4S"/>
    <property type="match status" value="1"/>
</dbReference>
<keyword evidence="2" id="KW-0949">S-adenosyl-L-methionine</keyword>
<feature type="domain" description="Radical SAM core" evidence="6">
    <location>
        <begin position="82"/>
        <end position="303"/>
    </location>
</feature>
<evidence type="ECO:0000256" key="5">
    <source>
        <dbReference type="ARBA" id="ARBA00023014"/>
    </source>
</evidence>
<dbReference type="CDD" id="cd01335">
    <property type="entry name" value="Radical_SAM"/>
    <property type="match status" value="1"/>
</dbReference>
<dbReference type="Gene3D" id="3.20.20.70">
    <property type="entry name" value="Aldolase class I"/>
    <property type="match status" value="1"/>
</dbReference>
<proteinExistence type="predicted"/>
<evidence type="ECO:0000256" key="1">
    <source>
        <dbReference type="ARBA" id="ARBA00001966"/>
    </source>
</evidence>
<dbReference type="PROSITE" id="PS51918">
    <property type="entry name" value="RADICAL_SAM"/>
    <property type="match status" value="1"/>
</dbReference>
<organism evidence="7 8">
    <name type="scientific">Aestuariivirga litoralis</name>
    <dbReference type="NCBI Taxonomy" id="2650924"/>
    <lineage>
        <taxon>Bacteria</taxon>
        <taxon>Pseudomonadati</taxon>
        <taxon>Pseudomonadota</taxon>
        <taxon>Alphaproteobacteria</taxon>
        <taxon>Hyphomicrobiales</taxon>
        <taxon>Aestuariivirgaceae</taxon>
        <taxon>Aestuariivirga</taxon>
    </lineage>
</organism>
<accession>A0A2W2ANZ8</accession>
<keyword evidence="8" id="KW-1185">Reference proteome</keyword>
<comment type="cofactor">
    <cofactor evidence="1">
        <name>[4Fe-4S] cluster</name>
        <dbReference type="ChEBI" id="CHEBI:49883"/>
    </cofactor>
</comment>
<evidence type="ECO:0000256" key="2">
    <source>
        <dbReference type="ARBA" id="ARBA00022691"/>
    </source>
</evidence>
<dbReference type="SFLD" id="SFLDS00029">
    <property type="entry name" value="Radical_SAM"/>
    <property type="match status" value="1"/>
</dbReference>
<dbReference type="SFLD" id="SFLDG01386">
    <property type="entry name" value="main_SPASM_domain-containing"/>
    <property type="match status" value="1"/>
</dbReference>
<dbReference type="Proteomes" id="UP000248795">
    <property type="component" value="Unassembled WGS sequence"/>
</dbReference>
<gene>
    <name evidence="7" type="ORF">DK847_19005</name>
</gene>